<keyword evidence="5" id="KW-0747">Spliceosome</keyword>
<keyword evidence="4" id="KW-0507">mRNA processing</keyword>
<evidence type="ECO:0000256" key="3">
    <source>
        <dbReference type="ARBA" id="ARBA00013538"/>
    </source>
</evidence>
<evidence type="ECO:0000313" key="15">
    <source>
        <dbReference type="EMBL" id="ELK32902.1"/>
    </source>
</evidence>
<evidence type="ECO:0000259" key="14">
    <source>
        <dbReference type="PROSITE" id="PS51358"/>
    </source>
</evidence>
<evidence type="ECO:0000256" key="11">
    <source>
        <dbReference type="ARBA" id="ARBA00045397"/>
    </source>
</evidence>
<dbReference type="eggNOG" id="KOG2574">
    <property type="taxonomic scope" value="Eukaryota"/>
</dbReference>
<keyword evidence="6" id="KW-0694">RNA-binding</keyword>
<dbReference type="SMART" id="SM00931">
    <property type="entry name" value="NOSIC"/>
    <property type="match status" value="1"/>
</dbReference>
<comment type="function">
    <text evidence="11">Involved in pre-mRNA splicing as component of the spliceosome. Required for the assembly of the U4/U5/U6 tri-snRNP complex, one of the building blocks of the spliceosome.</text>
</comment>
<evidence type="ECO:0000256" key="7">
    <source>
        <dbReference type="ARBA" id="ARBA00023187"/>
    </source>
</evidence>
<evidence type="ECO:0000256" key="13">
    <source>
        <dbReference type="ARBA" id="ARBA00078246"/>
    </source>
</evidence>
<evidence type="ECO:0000256" key="10">
    <source>
        <dbReference type="ARBA" id="ARBA00030766"/>
    </source>
</evidence>
<dbReference type="InterPro" id="IPR036070">
    <property type="entry name" value="Nop_dom_sf"/>
</dbReference>
<evidence type="ECO:0000256" key="9">
    <source>
        <dbReference type="ARBA" id="ARBA00023274"/>
    </source>
</evidence>
<dbReference type="GO" id="GO:0071011">
    <property type="term" value="C:precatalytic spliceosome"/>
    <property type="evidence" value="ECO:0007669"/>
    <property type="project" value="TreeGrafter"/>
</dbReference>
<gene>
    <name evidence="15" type="ORF">MDA_GLEAN10002221</name>
</gene>
<dbReference type="GO" id="GO:0015030">
    <property type="term" value="C:Cajal body"/>
    <property type="evidence" value="ECO:0007669"/>
    <property type="project" value="UniProtKB-SubCell"/>
</dbReference>
<evidence type="ECO:0000256" key="6">
    <source>
        <dbReference type="ARBA" id="ARBA00022884"/>
    </source>
</evidence>
<organism evidence="15 16">
    <name type="scientific">Myotis davidii</name>
    <name type="common">David's myotis</name>
    <dbReference type="NCBI Taxonomy" id="225400"/>
    <lineage>
        <taxon>Eukaryota</taxon>
        <taxon>Metazoa</taxon>
        <taxon>Chordata</taxon>
        <taxon>Craniata</taxon>
        <taxon>Vertebrata</taxon>
        <taxon>Euteleostomi</taxon>
        <taxon>Mammalia</taxon>
        <taxon>Eutheria</taxon>
        <taxon>Laurasiatheria</taxon>
        <taxon>Chiroptera</taxon>
        <taxon>Yangochiroptera</taxon>
        <taxon>Vespertilionidae</taxon>
        <taxon>Myotis</taxon>
    </lineage>
</organism>
<dbReference type="Proteomes" id="UP000010556">
    <property type="component" value="Unassembled WGS sequence"/>
</dbReference>
<dbReference type="Pfam" id="PF01798">
    <property type="entry name" value="Nop"/>
    <property type="match status" value="1"/>
</dbReference>
<dbReference type="PANTHER" id="PTHR13904:SF0">
    <property type="entry name" value="U4_U6 SMALL NUCLEAR RIBONUCLEOPROTEIN PRP31"/>
    <property type="match status" value="1"/>
</dbReference>
<comment type="subcellular location">
    <subcellularLocation>
        <location evidence="1">Nucleus</location>
        <location evidence="1">Cajal body</location>
    </subcellularLocation>
</comment>
<evidence type="ECO:0000256" key="5">
    <source>
        <dbReference type="ARBA" id="ARBA00022728"/>
    </source>
</evidence>
<comment type="subunit">
    <text evidence="12">Identified in the spliceosome B complex. Component of the U4/U6-U5 tri-snRNP complex composed of the U4, U6 and U5 snRNAs and at least PRPF3, PRPF4, PRPF6, PRPF8, PRPF31, SNRNP200, TXNL4A, SNRNP40, DDX23, CD2BP2, PPIH, SNU13, EFTUD2, SART1 and USP39. Interacts with a complex formed by SNU13 and U4 snRNA, but not with SNU13 or U4 snRNA alone. The complex formed by SNU13 and PRPF31 also binds U4atac snRNA, a characteristic component of specific, less abundant spliceosomal complexes. Interacts with PRPF6/U5 snRNP-associated 102 kDa protein. Component of some MLL1/MLL complex, at least composed of the core components KMT2A/MLL1, ASH2L, HCFC1/HCF1, WDR5 and RBBP5, as well as the facultative components BACC1, CHD8, E2F6, HSP70, INO80C, KANSL1, LAS1L, MAX, MCRS1, MGA, KAT8/MOF, PELP1, PHF20, PRP31, RING2, RUVB1/TIP49A, RUVB2/TIP49B, SENP3, TAF1, TAF4, TAF6, TAF7, TAF9 and TEX10. Interacts (via its NLS) with CTNNBL1. Interacts with USH1G.</text>
</comment>
<keyword evidence="9 15" id="KW-0687">Ribonucleoprotein</keyword>
<evidence type="ECO:0000256" key="2">
    <source>
        <dbReference type="ARBA" id="ARBA00005572"/>
    </source>
</evidence>
<evidence type="ECO:0000256" key="4">
    <source>
        <dbReference type="ARBA" id="ARBA00022664"/>
    </source>
</evidence>
<dbReference type="InterPro" id="IPR012976">
    <property type="entry name" value="NOSIC"/>
</dbReference>
<dbReference type="InterPro" id="IPR027105">
    <property type="entry name" value="Prp31"/>
</dbReference>
<dbReference type="SUPFAM" id="SSF89124">
    <property type="entry name" value="Nop domain"/>
    <property type="match status" value="1"/>
</dbReference>
<reference evidence="16" key="1">
    <citation type="journal article" date="2013" name="Science">
        <title>Comparative analysis of bat genomes provides insight into the evolution of flight and immunity.</title>
        <authorList>
            <person name="Zhang G."/>
            <person name="Cowled C."/>
            <person name="Shi Z."/>
            <person name="Huang Z."/>
            <person name="Bishop-Lilly K.A."/>
            <person name="Fang X."/>
            <person name="Wynne J.W."/>
            <person name="Xiong Z."/>
            <person name="Baker M.L."/>
            <person name="Zhao W."/>
            <person name="Tachedjian M."/>
            <person name="Zhu Y."/>
            <person name="Zhou P."/>
            <person name="Jiang X."/>
            <person name="Ng J."/>
            <person name="Yang L."/>
            <person name="Wu L."/>
            <person name="Xiao J."/>
            <person name="Feng Y."/>
            <person name="Chen Y."/>
            <person name="Sun X."/>
            <person name="Zhang Y."/>
            <person name="Marsh G.A."/>
            <person name="Crameri G."/>
            <person name="Broder C.C."/>
            <person name="Frey K.G."/>
            <person name="Wang L.F."/>
            <person name="Wang J."/>
        </authorList>
    </citation>
    <scope>NUCLEOTIDE SEQUENCE [LARGE SCALE GENOMIC DNA]</scope>
</reference>
<dbReference type="GO" id="GO:0046540">
    <property type="term" value="C:U4/U6 x U5 tri-snRNP complex"/>
    <property type="evidence" value="ECO:0007669"/>
    <property type="project" value="InterPro"/>
</dbReference>
<proteinExistence type="inferred from homology"/>
<protein>
    <recommendedName>
        <fullName evidence="3">U4/U6 small nuclear ribonucleoprotein Prp31</fullName>
    </recommendedName>
    <alternativeName>
        <fullName evidence="10">Pre-mRNA-processing factor 31</fullName>
    </alternativeName>
    <alternativeName>
        <fullName evidence="13">U4/U6 snRNP 61 kDa protein</fullName>
    </alternativeName>
</protein>
<keyword evidence="7" id="KW-0508">mRNA splicing</keyword>
<dbReference type="InterPro" id="IPR042239">
    <property type="entry name" value="Nop_C"/>
</dbReference>
<dbReference type="Gene3D" id="1.10.287.4070">
    <property type="match status" value="1"/>
</dbReference>
<dbReference type="GO" id="GO:0005687">
    <property type="term" value="C:U4 snRNP"/>
    <property type="evidence" value="ECO:0007669"/>
    <property type="project" value="TreeGrafter"/>
</dbReference>
<dbReference type="PROSITE" id="PS51358">
    <property type="entry name" value="NOP"/>
    <property type="match status" value="1"/>
</dbReference>
<sequence>MPPAPPTSDIIHKFIRDKYSKRFPELESLVPNALDYIRTVKELGNSLDKCKNNENLQQILTNATIMVVSVTASTTQGQQLSEEELERLEEACDMALELNASKHRIYEYVESRMSFIAPNLSIIIGASTAAKIMGVAGGLTNLSKMPACNIMLLGAQRKTLSGFSSTSVLPHTGYIYHSDIVQSLPPDLRRKAARLVAAKCTLAARVDSFHESTEGKGLEIVNPQAAEKKVAEANQKYFSSMAEFLKVKGEKNGIMST</sequence>
<name>L5M3L0_MYODS</name>
<dbReference type="FunFam" id="1.10.287.4070:FF:000003">
    <property type="entry name" value="U4/U6 small nuclear ribonucleoprotein PRP31"/>
    <property type="match status" value="1"/>
</dbReference>
<accession>L5M3L0</accession>
<evidence type="ECO:0000256" key="1">
    <source>
        <dbReference type="ARBA" id="ARBA00004408"/>
    </source>
</evidence>
<dbReference type="EMBL" id="KB104817">
    <property type="protein sequence ID" value="ELK32902.1"/>
    <property type="molecule type" value="Genomic_DNA"/>
</dbReference>
<feature type="domain" description="Nop" evidence="14">
    <location>
        <begin position="116"/>
        <end position="235"/>
    </location>
</feature>
<keyword evidence="16" id="KW-1185">Reference proteome</keyword>
<dbReference type="InterPro" id="IPR002687">
    <property type="entry name" value="Nop_dom"/>
</dbReference>
<dbReference type="Gene3D" id="1.10.246.90">
    <property type="entry name" value="Nop domain"/>
    <property type="match status" value="1"/>
</dbReference>
<evidence type="ECO:0000256" key="12">
    <source>
        <dbReference type="ARBA" id="ARBA00064938"/>
    </source>
</evidence>
<evidence type="ECO:0000313" key="16">
    <source>
        <dbReference type="Proteomes" id="UP000010556"/>
    </source>
</evidence>
<evidence type="ECO:0000256" key="8">
    <source>
        <dbReference type="ARBA" id="ARBA00023242"/>
    </source>
</evidence>
<dbReference type="PANTHER" id="PTHR13904">
    <property type="entry name" value="PRE-MRNA SPLICING FACTOR PRP31"/>
    <property type="match status" value="1"/>
</dbReference>
<dbReference type="FunFam" id="1.10.246.90:FF:000002">
    <property type="entry name" value="U4/U6 small nuclear ribonucleoprotein Prp31"/>
    <property type="match status" value="1"/>
</dbReference>
<dbReference type="GO" id="GO:0003723">
    <property type="term" value="F:RNA binding"/>
    <property type="evidence" value="ECO:0007669"/>
    <property type="project" value="UniProtKB-KW"/>
</dbReference>
<keyword evidence="8" id="KW-0539">Nucleus</keyword>
<dbReference type="GO" id="GO:0000244">
    <property type="term" value="P:spliceosomal tri-snRNP complex assembly"/>
    <property type="evidence" value="ECO:0007669"/>
    <property type="project" value="InterPro"/>
</dbReference>
<comment type="similarity">
    <text evidence="2">Belongs to the PRP31 family.</text>
</comment>
<dbReference type="AlphaFoldDB" id="L5M3L0"/>